<protein>
    <submittedName>
        <fullName evidence="8">MFS transporter</fullName>
    </submittedName>
</protein>
<evidence type="ECO:0000313" key="8">
    <source>
        <dbReference type="EMBL" id="BBH91547.1"/>
    </source>
</evidence>
<reference evidence="8" key="1">
    <citation type="submission" date="2018-12" db="EMBL/GenBank/DDBJ databases">
        <title>Novel natural products biosynthetic potential of the class Ktedonobacteria.</title>
        <authorList>
            <person name="Zheng Y."/>
            <person name="Saitou A."/>
            <person name="Wang C.M."/>
            <person name="Toyoda A."/>
            <person name="Minakuchi Y."/>
            <person name="Sekiguchi Y."/>
            <person name="Ueda K."/>
            <person name="Takano H."/>
            <person name="Sakai Y."/>
            <person name="Yokota A."/>
            <person name="Yabe S."/>
        </authorList>
    </citation>
    <scope>NUCLEOTIDE SEQUENCE</scope>
    <source>
        <strain evidence="8">COM3</strain>
    </source>
</reference>
<dbReference type="GO" id="GO:0005886">
    <property type="term" value="C:plasma membrane"/>
    <property type="evidence" value="ECO:0007669"/>
    <property type="project" value="UniProtKB-SubCell"/>
</dbReference>
<dbReference type="Pfam" id="PF05977">
    <property type="entry name" value="MFS_3"/>
    <property type="match status" value="1"/>
</dbReference>
<evidence type="ECO:0000256" key="2">
    <source>
        <dbReference type="ARBA" id="ARBA00022448"/>
    </source>
</evidence>
<feature type="transmembrane region" description="Helical" evidence="7">
    <location>
        <begin position="325"/>
        <end position="343"/>
    </location>
</feature>
<dbReference type="Gene3D" id="1.20.1250.20">
    <property type="entry name" value="MFS general substrate transporter like domains"/>
    <property type="match status" value="1"/>
</dbReference>
<keyword evidence="2" id="KW-0813">Transport</keyword>
<comment type="subcellular location">
    <subcellularLocation>
        <location evidence="1">Cell membrane</location>
        <topology evidence="1">Multi-pass membrane protein</topology>
    </subcellularLocation>
</comment>
<evidence type="ECO:0000256" key="3">
    <source>
        <dbReference type="ARBA" id="ARBA00022475"/>
    </source>
</evidence>
<dbReference type="InterPro" id="IPR010290">
    <property type="entry name" value="TM_effector"/>
</dbReference>
<feature type="transmembrane region" description="Helical" evidence="7">
    <location>
        <begin position="301"/>
        <end position="319"/>
    </location>
</feature>
<dbReference type="CDD" id="cd06173">
    <property type="entry name" value="MFS_MefA_like"/>
    <property type="match status" value="1"/>
</dbReference>
<feature type="transmembrane region" description="Helical" evidence="7">
    <location>
        <begin position="271"/>
        <end position="294"/>
    </location>
</feature>
<feature type="transmembrane region" description="Helical" evidence="7">
    <location>
        <begin position="21"/>
        <end position="50"/>
    </location>
</feature>
<organism evidence="8">
    <name type="scientific">Thermosporothrix sp. COM3</name>
    <dbReference type="NCBI Taxonomy" id="2490863"/>
    <lineage>
        <taxon>Bacteria</taxon>
        <taxon>Bacillati</taxon>
        <taxon>Chloroflexota</taxon>
        <taxon>Ktedonobacteria</taxon>
        <taxon>Ktedonobacterales</taxon>
        <taxon>Thermosporotrichaceae</taxon>
        <taxon>Thermosporothrix</taxon>
    </lineage>
</organism>
<dbReference type="InterPro" id="IPR036259">
    <property type="entry name" value="MFS_trans_sf"/>
</dbReference>
<name>A0A455ST54_9CHLR</name>
<keyword evidence="5 7" id="KW-1133">Transmembrane helix</keyword>
<feature type="transmembrane region" description="Helical" evidence="7">
    <location>
        <begin position="391"/>
        <end position="413"/>
    </location>
</feature>
<gene>
    <name evidence="8" type="ORF">KTC_62980</name>
</gene>
<evidence type="ECO:0000256" key="7">
    <source>
        <dbReference type="SAM" id="Phobius"/>
    </source>
</evidence>
<feature type="transmembrane region" description="Helical" evidence="7">
    <location>
        <begin position="86"/>
        <end position="108"/>
    </location>
</feature>
<evidence type="ECO:0000256" key="4">
    <source>
        <dbReference type="ARBA" id="ARBA00022692"/>
    </source>
</evidence>
<feature type="transmembrane region" description="Helical" evidence="7">
    <location>
        <begin position="114"/>
        <end position="138"/>
    </location>
</feature>
<feature type="transmembrane region" description="Helical" evidence="7">
    <location>
        <begin position="236"/>
        <end position="259"/>
    </location>
</feature>
<dbReference type="PANTHER" id="PTHR23513">
    <property type="entry name" value="INTEGRAL MEMBRANE EFFLUX PROTEIN-RELATED"/>
    <property type="match status" value="1"/>
</dbReference>
<dbReference type="EMBL" id="AP019376">
    <property type="protein sequence ID" value="BBH91547.1"/>
    <property type="molecule type" value="Genomic_DNA"/>
</dbReference>
<keyword evidence="6 7" id="KW-0472">Membrane</keyword>
<evidence type="ECO:0000256" key="6">
    <source>
        <dbReference type="ARBA" id="ARBA00023136"/>
    </source>
</evidence>
<keyword evidence="3" id="KW-1003">Cell membrane</keyword>
<evidence type="ECO:0000256" key="1">
    <source>
        <dbReference type="ARBA" id="ARBA00004651"/>
    </source>
</evidence>
<feature type="transmembrane region" description="Helical" evidence="7">
    <location>
        <begin position="56"/>
        <end position="79"/>
    </location>
</feature>
<sequence>MSSSLLKTGQERSRSLWRNKDFLLLFGGQVVSTMGTTLSQFATILLMLALTNSASAAGIVETLTLLPYLLFSLPVGAFVDRWNRKLVMIVADLVRWFVLGLVPLLYVTGTLEVVHLYIVVFVAAAAGVFFSLAQISALPRLVDSAHLARAYSLSEMTENGVPLLGKNLGSLLIRLAGTPVVGAMLAFLFDSISYLLSALSLGCIRRPFQSKVEVRPLRSVWRDMLEGLRFLFTERILLALALLTMLINFLLVSSDLAVIVLSERDLHLDVLWLGLIVSANGIGVVLGGWAAPWFQRRYRTGWLLVGAIAGMACSLLLAALPVHPVILFLARMLCGAMWTLYAVPMVAYRLTVIPDGLQGRVNSAFRFLTFGIEPVGALIWGGLLLEPLGARPVLLCMGIGLFMVFLTALVGVYRLRRR</sequence>
<dbReference type="AlphaFoldDB" id="A0A455ST54"/>
<feature type="transmembrane region" description="Helical" evidence="7">
    <location>
        <begin position="364"/>
        <end position="385"/>
    </location>
</feature>
<accession>A0A455ST54</accession>
<evidence type="ECO:0000256" key="5">
    <source>
        <dbReference type="ARBA" id="ARBA00022989"/>
    </source>
</evidence>
<dbReference type="SUPFAM" id="SSF103473">
    <property type="entry name" value="MFS general substrate transporter"/>
    <property type="match status" value="1"/>
</dbReference>
<proteinExistence type="predicted"/>
<dbReference type="PANTHER" id="PTHR23513:SF6">
    <property type="entry name" value="MAJOR FACILITATOR SUPERFAMILY ASSOCIATED DOMAIN-CONTAINING PROTEIN"/>
    <property type="match status" value="1"/>
</dbReference>
<keyword evidence="4 7" id="KW-0812">Transmembrane</keyword>